<dbReference type="InterPro" id="IPR016197">
    <property type="entry name" value="Chromo-like_dom_sf"/>
</dbReference>
<reference evidence="1 2" key="1">
    <citation type="journal article" date="2015" name="Proc. Natl. Acad. Sci. U.S.A.">
        <title>The resurrection genome of Boea hygrometrica: A blueprint for survival of dehydration.</title>
        <authorList>
            <person name="Xiao L."/>
            <person name="Yang G."/>
            <person name="Zhang L."/>
            <person name="Yang X."/>
            <person name="Zhao S."/>
            <person name="Ji Z."/>
            <person name="Zhou Q."/>
            <person name="Hu M."/>
            <person name="Wang Y."/>
            <person name="Chen M."/>
            <person name="Xu Y."/>
            <person name="Jin H."/>
            <person name="Xiao X."/>
            <person name="Hu G."/>
            <person name="Bao F."/>
            <person name="Hu Y."/>
            <person name="Wan P."/>
            <person name="Li L."/>
            <person name="Deng X."/>
            <person name="Kuang T."/>
            <person name="Xiang C."/>
            <person name="Zhu J.K."/>
            <person name="Oliver M.J."/>
            <person name="He Y."/>
        </authorList>
    </citation>
    <scope>NUCLEOTIDE SEQUENCE [LARGE SCALE GENOMIC DNA]</scope>
    <source>
        <strain evidence="2">cv. XS01</strain>
    </source>
</reference>
<dbReference type="Gene3D" id="2.40.50.40">
    <property type="match status" value="1"/>
</dbReference>
<dbReference type="SUPFAM" id="SSF54160">
    <property type="entry name" value="Chromo domain-like"/>
    <property type="match status" value="1"/>
</dbReference>
<dbReference type="OrthoDB" id="1748411at2759"/>
<keyword evidence="2" id="KW-1185">Reference proteome</keyword>
<dbReference type="AlphaFoldDB" id="A0A2Z6ZR55"/>
<gene>
    <name evidence="1" type="ORF">F511_47616</name>
</gene>
<dbReference type="Proteomes" id="UP000250235">
    <property type="component" value="Unassembled WGS sequence"/>
</dbReference>
<evidence type="ECO:0000313" key="1">
    <source>
        <dbReference type="EMBL" id="KZT75359.1"/>
    </source>
</evidence>
<proteinExistence type="predicted"/>
<protein>
    <submittedName>
        <fullName evidence="1">Uncharacterized protein</fullName>
    </submittedName>
</protein>
<dbReference type="EMBL" id="KV269129">
    <property type="protein sequence ID" value="KZT75359.1"/>
    <property type="molecule type" value="Genomic_DNA"/>
</dbReference>
<evidence type="ECO:0000313" key="2">
    <source>
        <dbReference type="Proteomes" id="UP000250235"/>
    </source>
</evidence>
<name>A0A2Z6ZR55_9LAMI</name>
<accession>A0A2Z6ZR55</accession>
<sequence length="76" mass="8696">MKKIAGMMIPQVLVQWKNKPTEEATWEDAADFQAQFPQTSLGDKAELEEEDIVRPKITHVYTRRPKGPNRGKSINT</sequence>
<organism evidence="1 2">
    <name type="scientific">Dorcoceras hygrometricum</name>
    <dbReference type="NCBI Taxonomy" id="472368"/>
    <lineage>
        <taxon>Eukaryota</taxon>
        <taxon>Viridiplantae</taxon>
        <taxon>Streptophyta</taxon>
        <taxon>Embryophyta</taxon>
        <taxon>Tracheophyta</taxon>
        <taxon>Spermatophyta</taxon>
        <taxon>Magnoliopsida</taxon>
        <taxon>eudicotyledons</taxon>
        <taxon>Gunneridae</taxon>
        <taxon>Pentapetalae</taxon>
        <taxon>asterids</taxon>
        <taxon>lamiids</taxon>
        <taxon>Lamiales</taxon>
        <taxon>Gesneriaceae</taxon>
        <taxon>Didymocarpoideae</taxon>
        <taxon>Trichosporeae</taxon>
        <taxon>Loxocarpinae</taxon>
        <taxon>Dorcoceras</taxon>
    </lineage>
</organism>